<sequence>MRYRRRLREQGVVIASQLLARDLLQRGVLTAPFEMSLPGACYYLVTTEEKRATPGYHGVARLAVEANNARDDLSSSLIVHNHRLEIARSGGFNAPRDFT</sequence>
<reference evidence="1" key="1">
    <citation type="submission" date="2019-05" db="EMBL/GenBank/DDBJ databases">
        <authorList>
            <consortium name="Pathogen Informatics"/>
        </authorList>
    </citation>
    <scope>NUCLEOTIDE SEQUENCE [LARGE SCALE GENOMIC DNA]</scope>
    <source>
        <strain evidence="1">NCTC12965</strain>
    </source>
</reference>
<protein>
    <submittedName>
        <fullName evidence="1">Uncharacterized protein</fullName>
    </submittedName>
</protein>
<organism evidence="1">
    <name type="scientific">Serratia fonticola</name>
    <dbReference type="NCBI Taxonomy" id="47917"/>
    <lineage>
        <taxon>Bacteria</taxon>
        <taxon>Pseudomonadati</taxon>
        <taxon>Pseudomonadota</taxon>
        <taxon>Gammaproteobacteria</taxon>
        <taxon>Enterobacterales</taxon>
        <taxon>Yersiniaceae</taxon>
        <taxon>Serratia</taxon>
    </lineage>
</organism>
<evidence type="ECO:0000313" key="1">
    <source>
        <dbReference type="EMBL" id="VTR59681.1"/>
    </source>
</evidence>
<dbReference type="Gene3D" id="3.40.190.10">
    <property type="entry name" value="Periplasmic binding protein-like II"/>
    <property type="match status" value="2"/>
</dbReference>
<proteinExistence type="predicted"/>
<dbReference type="AlphaFoldDB" id="A0A4U9WJY8"/>
<gene>
    <name evidence="1" type="ORF">NCTC12965_08201</name>
</gene>
<name>A0A4U9WJY8_SERFO</name>
<accession>A0A4U9WJY8</accession>
<dbReference type="EMBL" id="CABEEZ010000162">
    <property type="protein sequence ID" value="VTR59681.1"/>
    <property type="molecule type" value="Genomic_DNA"/>
</dbReference>